<keyword evidence="6" id="KW-1185">Reference proteome</keyword>
<evidence type="ECO:0000256" key="1">
    <source>
        <dbReference type="ARBA" id="ARBA00005567"/>
    </source>
</evidence>
<dbReference type="PROSITE" id="PS51228">
    <property type="entry name" value="ACB_2"/>
    <property type="match status" value="1"/>
</dbReference>
<reference evidence="5" key="1">
    <citation type="journal article" date="2020" name="bioRxiv">
        <title>Hybrid origin of Populus tomentosa Carr. identified through genome sequencing and phylogenomic analysis.</title>
        <authorList>
            <person name="An X."/>
            <person name="Gao K."/>
            <person name="Chen Z."/>
            <person name="Li J."/>
            <person name="Yang X."/>
            <person name="Yang X."/>
            <person name="Zhou J."/>
            <person name="Guo T."/>
            <person name="Zhao T."/>
            <person name="Huang S."/>
            <person name="Miao D."/>
            <person name="Khan W.U."/>
            <person name="Rao P."/>
            <person name="Ye M."/>
            <person name="Lei B."/>
            <person name="Liao W."/>
            <person name="Wang J."/>
            <person name="Ji L."/>
            <person name="Li Y."/>
            <person name="Guo B."/>
            <person name="Mustafa N.S."/>
            <person name="Li S."/>
            <person name="Yun Q."/>
            <person name="Keller S.R."/>
            <person name="Mao J."/>
            <person name="Zhang R."/>
            <person name="Strauss S.H."/>
        </authorList>
    </citation>
    <scope>NUCLEOTIDE SEQUENCE</scope>
    <source>
        <strain evidence="5">GM15</strain>
        <tissue evidence="5">Leaf</tissue>
    </source>
</reference>
<evidence type="ECO:0000256" key="3">
    <source>
        <dbReference type="SAM" id="MobiDB-lite"/>
    </source>
</evidence>
<proteinExistence type="inferred from homology"/>
<feature type="domain" description="ACB" evidence="4">
    <location>
        <begin position="213"/>
        <end position="379"/>
    </location>
</feature>
<dbReference type="Proteomes" id="UP000886885">
    <property type="component" value="Chromosome 14A"/>
</dbReference>
<feature type="region of interest" description="Disordered" evidence="3">
    <location>
        <begin position="408"/>
        <end position="439"/>
    </location>
</feature>
<evidence type="ECO:0000313" key="5">
    <source>
        <dbReference type="EMBL" id="KAG6749027.1"/>
    </source>
</evidence>
<dbReference type="EMBL" id="JAAWWB010000027">
    <property type="protein sequence ID" value="KAG6749027.1"/>
    <property type="molecule type" value="Genomic_DNA"/>
</dbReference>
<dbReference type="GO" id="GO:0000062">
    <property type="term" value="F:fatty-acyl-CoA binding"/>
    <property type="evidence" value="ECO:0007669"/>
    <property type="project" value="InterPro"/>
</dbReference>
<dbReference type="PANTHER" id="PTHR23310:SF122">
    <property type="entry name" value="ACYL-COA-BINDING DOMAIN-CONTAINING PROTEIN 3"/>
    <property type="match status" value="1"/>
</dbReference>
<dbReference type="Pfam" id="PF00887">
    <property type="entry name" value="ACBP"/>
    <property type="match status" value="1"/>
</dbReference>
<dbReference type="GO" id="GO:0006631">
    <property type="term" value="P:fatty acid metabolic process"/>
    <property type="evidence" value="ECO:0007669"/>
    <property type="project" value="TreeGrafter"/>
</dbReference>
<protein>
    <recommendedName>
        <fullName evidence="4">ACB domain-containing protein</fullName>
    </recommendedName>
</protein>
<dbReference type="PANTHER" id="PTHR23310">
    <property type="entry name" value="ACYL-COA-BINDING PROTEIN, ACBP"/>
    <property type="match status" value="1"/>
</dbReference>
<name>A0A8X7YHG0_POPTO</name>
<evidence type="ECO:0000313" key="6">
    <source>
        <dbReference type="Proteomes" id="UP000886885"/>
    </source>
</evidence>
<sequence length="460" mass="51316">MELVKELLVTGVIAFLFSFLIAKLVSMAMSSGDSSHHVDSQTQNVDREAFSAAEIVGEEEEKGMTEELRYRERLEVEGLKSEMRTEFVEQVTEKVYEFVSGISSVEHAKDSATRDEILLEGEAEVQELIEAVLKEEEEEDKLKEGEFYDEDVKQVNLVSSNRENREEEPIGVELNVVEEIGVAGSDSKERIEEIEVNEVEDDDDWEGIERSELEKIFGEAAKFVEESGNKDERLASVGSDLQMELYGLHKIATEGPCREQPPMALKVSARAKCDAQSEDLRHVDQELMDVKQGSTTINDVYMAILVVALAAPTFSRLVWSKSFSFSSTLDCLQLLCMSDRGHWLRCARNAWQRLGNMSPEAAMEQYIALVLERAPGWMEEKPSGDSKPGSSEVENVVAVTPDLSTLSSRQPNFTDEMTCRSPELKPVAEEGDPTGGSNLDSRLQIVNSCILLSLPHALFS</sequence>
<dbReference type="AlphaFoldDB" id="A0A8X7YHG0"/>
<keyword evidence="2" id="KW-0175">Coiled coil</keyword>
<feature type="coiled-coil region" evidence="2">
    <location>
        <begin position="118"/>
        <end position="145"/>
    </location>
</feature>
<dbReference type="InterPro" id="IPR000582">
    <property type="entry name" value="Acyl-CoA-binding_protein"/>
</dbReference>
<gene>
    <name evidence="5" type="ORF">POTOM_046069</name>
</gene>
<evidence type="ECO:0000256" key="2">
    <source>
        <dbReference type="SAM" id="Coils"/>
    </source>
</evidence>
<organism evidence="5 6">
    <name type="scientific">Populus tomentosa</name>
    <name type="common">Chinese white poplar</name>
    <dbReference type="NCBI Taxonomy" id="118781"/>
    <lineage>
        <taxon>Eukaryota</taxon>
        <taxon>Viridiplantae</taxon>
        <taxon>Streptophyta</taxon>
        <taxon>Embryophyta</taxon>
        <taxon>Tracheophyta</taxon>
        <taxon>Spermatophyta</taxon>
        <taxon>Magnoliopsida</taxon>
        <taxon>eudicotyledons</taxon>
        <taxon>Gunneridae</taxon>
        <taxon>Pentapetalae</taxon>
        <taxon>rosids</taxon>
        <taxon>fabids</taxon>
        <taxon>Malpighiales</taxon>
        <taxon>Salicaceae</taxon>
        <taxon>Saliceae</taxon>
        <taxon>Populus</taxon>
    </lineage>
</organism>
<evidence type="ECO:0000259" key="4">
    <source>
        <dbReference type="PROSITE" id="PS51228"/>
    </source>
</evidence>
<comment type="caution">
    <text evidence="5">The sequence shown here is derived from an EMBL/GenBank/DDBJ whole genome shotgun (WGS) entry which is preliminary data.</text>
</comment>
<dbReference type="OrthoDB" id="71307at2759"/>
<comment type="similarity">
    <text evidence="1">Belongs to the ACBP family.</text>
</comment>
<accession>A0A8X7YHG0</accession>